<dbReference type="InterPro" id="IPR002401">
    <property type="entry name" value="Cyt_P450_E_grp-I"/>
</dbReference>
<evidence type="ECO:0000256" key="5">
    <source>
        <dbReference type="ARBA" id="ARBA00022617"/>
    </source>
</evidence>
<keyword evidence="19" id="KW-1185">Reference proteome</keyword>
<evidence type="ECO:0000256" key="4">
    <source>
        <dbReference type="ARBA" id="ARBA00012767"/>
    </source>
</evidence>
<reference evidence="18" key="1">
    <citation type="submission" date="2025-08" db="UniProtKB">
        <authorList>
            <consortium name="Ensembl"/>
        </authorList>
    </citation>
    <scope>IDENTIFICATION</scope>
</reference>
<dbReference type="InterPro" id="IPR050479">
    <property type="entry name" value="CYP11_CYP27_families"/>
</dbReference>
<dbReference type="PANTHER" id="PTHR24279:SF1">
    <property type="entry name" value="CYTOCHROME P450 11B2, MITOCHONDRIAL"/>
    <property type="match status" value="1"/>
</dbReference>
<dbReference type="GO" id="GO:0004507">
    <property type="term" value="F:steroid 11-beta-monooxygenase activity"/>
    <property type="evidence" value="ECO:0007669"/>
    <property type="project" value="UniProtKB-EC"/>
</dbReference>
<evidence type="ECO:0000256" key="8">
    <source>
        <dbReference type="ARBA" id="ARBA00023002"/>
    </source>
</evidence>
<dbReference type="AlphaFoldDB" id="A0A672U3K2"/>
<keyword evidence="12" id="KW-0472">Membrane</keyword>
<keyword evidence="7" id="KW-0809">Transit peptide</keyword>
<dbReference type="GO" id="GO:0005506">
    <property type="term" value="F:iron ion binding"/>
    <property type="evidence" value="ECO:0007669"/>
    <property type="project" value="InterPro"/>
</dbReference>
<dbReference type="Pfam" id="PF00067">
    <property type="entry name" value="p450"/>
    <property type="match status" value="2"/>
</dbReference>
<evidence type="ECO:0000256" key="16">
    <source>
        <dbReference type="RuleBase" id="RU000461"/>
    </source>
</evidence>
<reference evidence="18" key="2">
    <citation type="submission" date="2025-09" db="UniProtKB">
        <authorList>
            <consortium name="Ensembl"/>
        </authorList>
    </citation>
    <scope>IDENTIFICATION</scope>
</reference>
<evidence type="ECO:0000256" key="1">
    <source>
        <dbReference type="ARBA" id="ARBA00001971"/>
    </source>
</evidence>
<evidence type="ECO:0000256" key="15">
    <source>
        <dbReference type="PIRSR" id="PIRSR602401-1"/>
    </source>
</evidence>
<dbReference type="GeneTree" id="ENSGT00940000161506"/>
<evidence type="ECO:0000256" key="9">
    <source>
        <dbReference type="ARBA" id="ARBA00023004"/>
    </source>
</evidence>
<keyword evidence="5 15" id="KW-0349">Heme</keyword>
<dbReference type="GO" id="GO:0047783">
    <property type="term" value="F:corticosterone 18-monooxygenase activity"/>
    <property type="evidence" value="ECO:0007669"/>
    <property type="project" value="TreeGrafter"/>
</dbReference>
<keyword evidence="11" id="KW-0496">Mitochondrion</keyword>
<dbReference type="PROSITE" id="PS00086">
    <property type="entry name" value="CYTOCHROME_P450"/>
    <property type="match status" value="1"/>
</dbReference>
<evidence type="ECO:0000256" key="12">
    <source>
        <dbReference type="ARBA" id="ARBA00023136"/>
    </source>
</evidence>
<evidence type="ECO:0000256" key="11">
    <source>
        <dbReference type="ARBA" id="ARBA00023128"/>
    </source>
</evidence>
<comment type="similarity">
    <text evidence="3 16">Belongs to the cytochrome P450 family.</text>
</comment>
<evidence type="ECO:0000256" key="7">
    <source>
        <dbReference type="ARBA" id="ARBA00022946"/>
    </source>
</evidence>
<comment type="subcellular location">
    <subcellularLocation>
        <location evidence="2">Mitochondrion membrane</location>
    </subcellularLocation>
</comment>
<evidence type="ECO:0000256" key="6">
    <source>
        <dbReference type="ARBA" id="ARBA00022723"/>
    </source>
</evidence>
<dbReference type="PRINTS" id="PR00463">
    <property type="entry name" value="EP450I"/>
</dbReference>
<keyword evidence="10 16" id="KW-0503">Monooxygenase</keyword>
<dbReference type="InterPro" id="IPR036396">
    <property type="entry name" value="Cyt_P450_sf"/>
</dbReference>
<keyword evidence="13" id="KW-0755">Steroidogenesis</keyword>
<dbReference type="InterPro" id="IPR017972">
    <property type="entry name" value="Cyt_P450_CS"/>
</dbReference>
<feature type="region of interest" description="Disordered" evidence="17">
    <location>
        <begin position="336"/>
        <end position="356"/>
    </location>
</feature>
<accession>A0A672U3K2</accession>
<feature type="binding site" description="axial binding residue" evidence="15">
    <location>
        <position position="432"/>
    </location>
    <ligand>
        <name>heme</name>
        <dbReference type="ChEBI" id="CHEBI:30413"/>
    </ligand>
    <ligandPart>
        <name>Fe</name>
        <dbReference type="ChEBI" id="CHEBI:18248"/>
    </ligandPart>
</feature>
<dbReference type="GO" id="GO:0005743">
    <property type="term" value="C:mitochondrial inner membrane"/>
    <property type="evidence" value="ECO:0007669"/>
    <property type="project" value="TreeGrafter"/>
</dbReference>
<comment type="cofactor">
    <cofactor evidence="1 15">
        <name>heme</name>
        <dbReference type="ChEBI" id="CHEBI:30413"/>
    </cofactor>
</comment>
<dbReference type="GO" id="GO:0020037">
    <property type="term" value="F:heme binding"/>
    <property type="evidence" value="ECO:0007669"/>
    <property type="project" value="InterPro"/>
</dbReference>
<protein>
    <recommendedName>
        <fullName evidence="4">steroid 11beta-monooxygenase</fullName>
        <ecNumber evidence="4">1.14.15.4</ecNumber>
    </recommendedName>
    <alternativeName>
        <fullName evidence="14">Cytochrome P450C11</fullName>
    </alternativeName>
</protein>
<dbReference type="GO" id="GO:0006704">
    <property type="term" value="P:glucocorticoid biosynthetic process"/>
    <property type="evidence" value="ECO:0007669"/>
    <property type="project" value="TreeGrafter"/>
</dbReference>
<keyword evidence="9 15" id="KW-0408">Iron</keyword>
<evidence type="ECO:0000256" key="3">
    <source>
        <dbReference type="ARBA" id="ARBA00010617"/>
    </source>
</evidence>
<keyword evidence="6 15" id="KW-0479">Metal-binding</keyword>
<dbReference type="EC" id="1.14.15.4" evidence="4"/>
<dbReference type="InParanoid" id="A0A672U3K2"/>
<dbReference type="Proteomes" id="UP000472266">
    <property type="component" value="Unplaced"/>
</dbReference>
<dbReference type="OMA" id="RMGINSW"/>
<evidence type="ECO:0000256" key="2">
    <source>
        <dbReference type="ARBA" id="ARBA00004325"/>
    </source>
</evidence>
<dbReference type="GO" id="GO:0034650">
    <property type="term" value="P:cortisol metabolic process"/>
    <property type="evidence" value="ECO:0007669"/>
    <property type="project" value="TreeGrafter"/>
</dbReference>
<dbReference type="SUPFAM" id="SSF48264">
    <property type="entry name" value="Cytochrome P450"/>
    <property type="match status" value="2"/>
</dbReference>
<evidence type="ECO:0000256" key="17">
    <source>
        <dbReference type="SAM" id="MobiDB-lite"/>
    </source>
</evidence>
<evidence type="ECO:0000256" key="10">
    <source>
        <dbReference type="ARBA" id="ARBA00023033"/>
    </source>
</evidence>
<feature type="compositionally biased region" description="Pro residues" evidence="17">
    <location>
        <begin position="342"/>
        <end position="353"/>
    </location>
</feature>
<dbReference type="InterPro" id="IPR001128">
    <property type="entry name" value="Cyt_P450"/>
</dbReference>
<sequence>GAGGAGGMRPRGALWGAVGRRALSAGGAPAPPQPFEAIPSLGRGRWLNLLRLWRRGGSQRFHLRMQDAFRSLGPVYRERVGTYDCVNVLLPRDAAQLFRAEGDFPRRMGIEAWSAHRRLRNHKCGLFLLNGPSWRSDRLALNPALLSPAGARRFLPLLDAVARDFAAALGRRLRQSPGGTVTIDPHPLLFRFTLEASSYALYGERLGLLGGGAAPGGAQRFLGALEAMLRTTPPLLFLPPPVLRLLPPPLWQEHLRAWDTIFQHDTGGQWRAQGTGGALGATWGALGTLGVSVGAMGCRWGAGVLLYVLGVPWGGRRLSAPCWPWGFLKDTGGGVLGSPLGDPQPPPPPPNTPFAPRRLYPVGVTVQRYPARDVVLHNYRVPAGTLCQVGLYAMGRSPAVFPHPERYDPWRWLGNGDNSFKALAFGFGARQCIGRRLAEAEMMLFLIHVLRNFSIEAVSTEDIPTVFRFILMPETSPLLTFRSLN</sequence>
<evidence type="ECO:0000256" key="13">
    <source>
        <dbReference type="ARBA" id="ARBA00023250"/>
    </source>
</evidence>
<evidence type="ECO:0000256" key="14">
    <source>
        <dbReference type="ARBA" id="ARBA00042800"/>
    </source>
</evidence>
<proteinExistence type="inferred from homology"/>
<dbReference type="GO" id="GO:0071375">
    <property type="term" value="P:cellular response to peptide hormone stimulus"/>
    <property type="evidence" value="ECO:0007669"/>
    <property type="project" value="TreeGrafter"/>
</dbReference>
<keyword evidence="8 16" id="KW-0560">Oxidoreductase</keyword>
<dbReference type="GO" id="GO:0032342">
    <property type="term" value="P:aldosterone biosynthetic process"/>
    <property type="evidence" value="ECO:0007669"/>
    <property type="project" value="TreeGrafter"/>
</dbReference>
<dbReference type="GO" id="GO:0008203">
    <property type="term" value="P:cholesterol metabolic process"/>
    <property type="evidence" value="ECO:0007669"/>
    <property type="project" value="TreeGrafter"/>
</dbReference>
<dbReference type="Gene3D" id="1.10.630.10">
    <property type="entry name" value="Cytochrome P450"/>
    <property type="match status" value="2"/>
</dbReference>
<name>A0A672U3K2_STRHB</name>
<dbReference type="Ensembl" id="ENSSHBT00005010447.1">
    <property type="protein sequence ID" value="ENSSHBP00005008665.1"/>
    <property type="gene ID" value="ENSSHBG00005007543.1"/>
</dbReference>
<evidence type="ECO:0000313" key="18">
    <source>
        <dbReference type="Ensembl" id="ENSSHBP00005008665.1"/>
    </source>
</evidence>
<organism evidence="18 19">
    <name type="scientific">Strigops habroptila</name>
    <name type="common">Kakapo</name>
    <dbReference type="NCBI Taxonomy" id="2489341"/>
    <lineage>
        <taxon>Eukaryota</taxon>
        <taxon>Metazoa</taxon>
        <taxon>Chordata</taxon>
        <taxon>Craniata</taxon>
        <taxon>Vertebrata</taxon>
        <taxon>Euteleostomi</taxon>
        <taxon>Archelosauria</taxon>
        <taxon>Archosauria</taxon>
        <taxon>Dinosauria</taxon>
        <taxon>Saurischia</taxon>
        <taxon>Theropoda</taxon>
        <taxon>Coelurosauria</taxon>
        <taxon>Aves</taxon>
        <taxon>Neognathae</taxon>
        <taxon>Neoaves</taxon>
        <taxon>Telluraves</taxon>
        <taxon>Australaves</taxon>
        <taxon>Psittaciformes</taxon>
        <taxon>Psittacidae</taxon>
        <taxon>Strigops</taxon>
    </lineage>
</organism>
<evidence type="ECO:0000313" key="19">
    <source>
        <dbReference type="Proteomes" id="UP000472266"/>
    </source>
</evidence>
<dbReference type="PANTHER" id="PTHR24279">
    <property type="entry name" value="CYTOCHROME P450"/>
    <property type="match status" value="1"/>
</dbReference>